<dbReference type="Proteomes" id="UP000789901">
    <property type="component" value="Unassembled WGS sequence"/>
</dbReference>
<dbReference type="EMBL" id="CAJVQB010048531">
    <property type="protein sequence ID" value="CAG8834040.1"/>
    <property type="molecule type" value="Genomic_DNA"/>
</dbReference>
<organism evidence="1 2">
    <name type="scientific">Gigaspora margarita</name>
    <dbReference type="NCBI Taxonomy" id="4874"/>
    <lineage>
        <taxon>Eukaryota</taxon>
        <taxon>Fungi</taxon>
        <taxon>Fungi incertae sedis</taxon>
        <taxon>Mucoromycota</taxon>
        <taxon>Glomeromycotina</taxon>
        <taxon>Glomeromycetes</taxon>
        <taxon>Diversisporales</taxon>
        <taxon>Gigasporaceae</taxon>
        <taxon>Gigaspora</taxon>
    </lineage>
</organism>
<comment type="caution">
    <text evidence="1">The sequence shown here is derived from an EMBL/GenBank/DDBJ whole genome shotgun (WGS) entry which is preliminary data.</text>
</comment>
<proteinExistence type="predicted"/>
<feature type="non-terminal residue" evidence="1">
    <location>
        <position position="1"/>
    </location>
</feature>
<gene>
    <name evidence="1" type="ORF">GMARGA_LOCUS31854</name>
</gene>
<evidence type="ECO:0000313" key="1">
    <source>
        <dbReference type="EMBL" id="CAG8834040.1"/>
    </source>
</evidence>
<keyword evidence="2" id="KW-1185">Reference proteome</keyword>
<sequence length="99" mass="11632">YHVNASAQLNGASFECFPKIDNLLKEYLTEELLSHQRHEVIQLLYYYFKIKNDQSLNIKPIEEEYDAQQIHLNSFFENIPQSEIIKIYINLAVSPSITL</sequence>
<feature type="non-terminal residue" evidence="1">
    <location>
        <position position="99"/>
    </location>
</feature>
<protein>
    <submittedName>
        <fullName evidence="1">22211_t:CDS:1</fullName>
    </submittedName>
</protein>
<reference evidence="1 2" key="1">
    <citation type="submission" date="2021-06" db="EMBL/GenBank/DDBJ databases">
        <authorList>
            <person name="Kallberg Y."/>
            <person name="Tangrot J."/>
            <person name="Rosling A."/>
        </authorList>
    </citation>
    <scope>NUCLEOTIDE SEQUENCE [LARGE SCALE GENOMIC DNA]</scope>
    <source>
        <strain evidence="1 2">120-4 pot B 10/14</strain>
    </source>
</reference>
<accession>A0ABN7WJR2</accession>
<evidence type="ECO:0000313" key="2">
    <source>
        <dbReference type="Proteomes" id="UP000789901"/>
    </source>
</evidence>
<name>A0ABN7WJR2_GIGMA</name>